<reference evidence="1 2" key="1">
    <citation type="journal article" date="2021" name="Elife">
        <title>Chloroplast acquisition without the gene transfer in kleptoplastic sea slugs, Plakobranchus ocellatus.</title>
        <authorList>
            <person name="Maeda T."/>
            <person name="Takahashi S."/>
            <person name="Yoshida T."/>
            <person name="Shimamura S."/>
            <person name="Takaki Y."/>
            <person name="Nagai Y."/>
            <person name="Toyoda A."/>
            <person name="Suzuki Y."/>
            <person name="Arimoto A."/>
            <person name="Ishii H."/>
            <person name="Satoh N."/>
            <person name="Nishiyama T."/>
            <person name="Hasebe M."/>
            <person name="Maruyama T."/>
            <person name="Minagawa J."/>
            <person name="Obokata J."/>
            <person name="Shigenobu S."/>
        </authorList>
    </citation>
    <scope>NUCLEOTIDE SEQUENCE [LARGE SCALE GENOMIC DNA]</scope>
</reference>
<keyword evidence="2" id="KW-1185">Reference proteome</keyword>
<protein>
    <submittedName>
        <fullName evidence="1">Reverse transcriptase</fullName>
    </submittedName>
</protein>
<sequence length="104" mass="11593">MTAEGVYAPKEQNSKEINQFRPMSLLNVEGKIFFSVMATRRTKYLTENGYINTSVQKGCIPGVSGCLEHTAMICEAIQKAKSEKLNLEVVSFDLANVYESVSHE</sequence>
<evidence type="ECO:0000313" key="2">
    <source>
        <dbReference type="Proteomes" id="UP000762676"/>
    </source>
</evidence>
<organism evidence="1 2">
    <name type="scientific">Elysia marginata</name>
    <dbReference type="NCBI Taxonomy" id="1093978"/>
    <lineage>
        <taxon>Eukaryota</taxon>
        <taxon>Metazoa</taxon>
        <taxon>Spiralia</taxon>
        <taxon>Lophotrochozoa</taxon>
        <taxon>Mollusca</taxon>
        <taxon>Gastropoda</taxon>
        <taxon>Heterobranchia</taxon>
        <taxon>Euthyneura</taxon>
        <taxon>Panpulmonata</taxon>
        <taxon>Sacoglossa</taxon>
        <taxon>Placobranchoidea</taxon>
        <taxon>Plakobranchidae</taxon>
        <taxon>Elysia</taxon>
    </lineage>
</organism>
<keyword evidence="1" id="KW-0548">Nucleotidyltransferase</keyword>
<gene>
    <name evidence="1" type="ORF">ElyMa_000673300</name>
</gene>
<accession>A0AAV4GGG4</accession>
<proteinExistence type="predicted"/>
<name>A0AAV4GGG4_9GAST</name>
<dbReference type="GO" id="GO:0003964">
    <property type="term" value="F:RNA-directed DNA polymerase activity"/>
    <property type="evidence" value="ECO:0007669"/>
    <property type="project" value="UniProtKB-KW"/>
</dbReference>
<dbReference type="EMBL" id="BMAT01001390">
    <property type="protein sequence ID" value="GFR84512.1"/>
    <property type="molecule type" value="Genomic_DNA"/>
</dbReference>
<dbReference type="PANTHER" id="PTHR19446">
    <property type="entry name" value="REVERSE TRANSCRIPTASES"/>
    <property type="match status" value="1"/>
</dbReference>
<dbReference type="Proteomes" id="UP000762676">
    <property type="component" value="Unassembled WGS sequence"/>
</dbReference>
<keyword evidence="1" id="KW-0808">Transferase</keyword>
<evidence type="ECO:0000313" key="1">
    <source>
        <dbReference type="EMBL" id="GFR84512.1"/>
    </source>
</evidence>
<keyword evidence="1" id="KW-0695">RNA-directed DNA polymerase</keyword>
<dbReference type="AlphaFoldDB" id="A0AAV4GGG4"/>
<comment type="caution">
    <text evidence="1">The sequence shown here is derived from an EMBL/GenBank/DDBJ whole genome shotgun (WGS) entry which is preliminary data.</text>
</comment>